<keyword evidence="2" id="KW-0547">Nucleotide-binding</keyword>
<evidence type="ECO:0000256" key="1">
    <source>
        <dbReference type="ARBA" id="ARBA00022679"/>
    </source>
</evidence>
<feature type="domain" description="GHMP kinase N-terminal" evidence="5">
    <location>
        <begin position="69"/>
        <end position="145"/>
    </location>
</feature>
<comment type="caution">
    <text evidence="6">The sequence shown here is derived from an EMBL/GenBank/DDBJ whole genome shotgun (WGS) entry which is preliminary data.</text>
</comment>
<dbReference type="GO" id="GO:0050515">
    <property type="term" value="F:4-(cytidine 5'-diphospho)-2-C-methyl-D-erythritol kinase activity"/>
    <property type="evidence" value="ECO:0007669"/>
    <property type="project" value="InterPro"/>
</dbReference>
<gene>
    <name evidence="6" type="ORF">B1A_16990</name>
</gene>
<dbReference type="GO" id="GO:0005524">
    <property type="term" value="F:ATP binding"/>
    <property type="evidence" value="ECO:0007669"/>
    <property type="project" value="UniProtKB-KW"/>
</dbReference>
<dbReference type="InterPro" id="IPR004424">
    <property type="entry name" value="IspE"/>
</dbReference>
<dbReference type="InterPro" id="IPR014721">
    <property type="entry name" value="Ribsml_uS5_D2-typ_fold_subgr"/>
</dbReference>
<evidence type="ECO:0000313" key="6">
    <source>
        <dbReference type="EMBL" id="EQD39157.1"/>
    </source>
</evidence>
<dbReference type="SUPFAM" id="SSF54211">
    <property type="entry name" value="Ribosomal protein S5 domain 2-like"/>
    <property type="match status" value="1"/>
</dbReference>
<proteinExistence type="predicted"/>
<dbReference type="EMBL" id="AUZX01012491">
    <property type="protein sequence ID" value="EQD39157.1"/>
    <property type="molecule type" value="Genomic_DNA"/>
</dbReference>
<evidence type="ECO:0000256" key="4">
    <source>
        <dbReference type="ARBA" id="ARBA00022840"/>
    </source>
</evidence>
<dbReference type="InterPro" id="IPR006204">
    <property type="entry name" value="GHMP_kinase_N_dom"/>
</dbReference>
<dbReference type="Gene3D" id="3.30.230.10">
    <property type="match status" value="1"/>
</dbReference>
<dbReference type="AlphaFoldDB" id="T0Z4U2"/>
<organism evidence="6">
    <name type="scientific">mine drainage metagenome</name>
    <dbReference type="NCBI Taxonomy" id="410659"/>
    <lineage>
        <taxon>unclassified sequences</taxon>
        <taxon>metagenomes</taxon>
        <taxon>ecological metagenomes</taxon>
    </lineage>
</organism>
<evidence type="ECO:0000256" key="2">
    <source>
        <dbReference type="ARBA" id="ARBA00022741"/>
    </source>
</evidence>
<name>T0Z4U2_9ZZZZ</name>
<dbReference type="InterPro" id="IPR020568">
    <property type="entry name" value="Ribosomal_Su5_D2-typ_SF"/>
</dbReference>
<dbReference type="GO" id="GO:0016114">
    <property type="term" value="P:terpenoid biosynthetic process"/>
    <property type="evidence" value="ECO:0007669"/>
    <property type="project" value="InterPro"/>
</dbReference>
<dbReference type="NCBIfam" id="TIGR00154">
    <property type="entry name" value="ispE"/>
    <property type="match status" value="1"/>
</dbReference>
<keyword evidence="4" id="KW-0067">ATP-binding</keyword>
<evidence type="ECO:0000256" key="3">
    <source>
        <dbReference type="ARBA" id="ARBA00022777"/>
    </source>
</evidence>
<dbReference type="PANTHER" id="PTHR43527">
    <property type="entry name" value="4-DIPHOSPHOCYTIDYL-2-C-METHYL-D-ERYTHRITOL KINASE, CHLOROPLASTIC"/>
    <property type="match status" value="1"/>
</dbReference>
<accession>T0Z4U2</accession>
<dbReference type="PANTHER" id="PTHR43527:SF2">
    <property type="entry name" value="4-DIPHOSPHOCYTIDYL-2-C-METHYL-D-ERYTHRITOL KINASE, CHLOROPLASTIC"/>
    <property type="match status" value="1"/>
</dbReference>
<evidence type="ECO:0000259" key="5">
    <source>
        <dbReference type="Pfam" id="PF00288"/>
    </source>
</evidence>
<reference evidence="6" key="1">
    <citation type="submission" date="2013-08" db="EMBL/GenBank/DDBJ databases">
        <authorList>
            <person name="Mendez C."/>
            <person name="Richter M."/>
            <person name="Ferrer M."/>
            <person name="Sanchez J."/>
        </authorList>
    </citation>
    <scope>NUCLEOTIDE SEQUENCE</scope>
</reference>
<protein>
    <submittedName>
        <fullName evidence="6">4-diphosphocytidyl-2-C-methyl-D-erythritol kinase</fullName>
    </submittedName>
</protein>
<keyword evidence="1" id="KW-0808">Transferase</keyword>
<dbReference type="Pfam" id="PF00288">
    <property type="entry name" value="GHMP_kinases_N"/>
    <property type="match status" value="1"/>
</dbReference>
<reference evidence="6" key="2">
    <citation type="journal article" date="2014" name="ISME J.">
        <title>Microbial stratification in low pH oxic and suboxic macroscopic growths along an acid mine drainage.</title>
        <authorList>
            <person name="Mendez-Garcia C."/>
            <person name="Mesa V."/>
            <person name="Sprenger R.R."/>
            <person name="Richter M."/>
            <person name="Diez M.S."/>
            <person name="Solano J."/>
            <person name="Bargiela R."/>
            <person name="Golyshina O.V."/>
            <person name="Manteca A."/>
            <person name="Ramos J.L."/>
            <person name="Gallego J.R."/>
            <person name="Llorente I."/>
            <person name="Martins Dos Santos V.A."/>
            <person name="Jensen O.N."/>
            <person name="Pelaez A.I."/>
            <person name="Sanchez J."/>
            <person name="Ferrer M."/>
        </authorList>
    </citation>
    <scope>NUCLEOTIDE SEQUENCE</scope>
</reference>
<keyword evidence="3 6" id="KW-0418">Kinase</keyword>
<sequence>MRPGESLWPAPAKLNLFLHVTGRRPDGYHELQTLFQLIDLCDTVGIVVRDDGRIERPEGPAQIDPDTDLTVRAARALQAATGSERGASIRVQKRIPMGGGLGGGSTDAATALLALNHLWECGLGVEDLARIGLTLGADVPVFVKGFFGLG</sequence>